<proteinExistence type="predicted"/>
<accession>A0A561W013</accession>
<reference evidence="4 5" key="1">
    <citation type="submission" date="2019-06" db="EMBL/GenBank/DDBJ databases">
        <title>Sequencing the genomes of 1000 actinobacteria strains.</title>
        <authorList>
            <person name="Klenk H.-P."/>
        </authorList>
    </citation>
    <scope>NUCLEOTIDE SEQUENCE [LARGE SCALE GENOMIC DNA]</scope>
    <source>
        <strain evidence="4 5">DSM 45885</strain>
    </source>
</reference>
<evidence type="ECO:0000313" key="5">
    <source>
        <dbReference type="Proteomes" id="UP000317685"/>
    </source>
</evidence>
<dbReference type="Proteomes" id="UP000317685">
    <property type="component" value="Unassembled WGS sequence"/>
</dbReference>
<feature type="signal peptide" evidence="3">
    <location>
        <begin position="1"/>
        <end position="28"/>
    </location>
</feature>
<keyword evidence="2" id="KW-0472">Membrane</keyword>
<feature type="chain" id="PRO_5021821637" evidence="3">
    <location>
        <begin position="29"/>
        <end position="438"/>
    </location>
</feature>
<comment type="caution">
    <text evidence="4">The sequence shown here is derived from an EMBL/GenBank/DDBJ whole genome shotgun (WGS) entry which is preliminary data.</text>
</comment>
<evidence type="ECO:0000256" key="1">
    <source>
        <dbReference type="SAM" id="MobiDB-lite"/>
    </source>
</evidence>
<gene>
    <name evidence="4" type="ORF">FHU34_112532</name>
</gene>
<dbReference type="OrthoDB" id="8444614at2"/>
<dbReference type="GeneID" id="300128110"/>
<keyword evidence="2" id="KW-1133">Transmembrane helix</keyword>
<dbReference type="EMBL" id="VIWZ01000001">
    <property type="protein sequence ID" value="TWG17191.1"/>
    <property type="molecule type" value="Genomic_DNA"/>
</dbReference>
<evidence type="ECO:0000313" key="4">
    <source>
        <dbReference type="EMBL" id="TWG17191.1"/>
    </source>
</evidence>
<dbReference type="RefSeq" id="WP_145780122.1">
    <property type="nucleotide sequence ID" value="NZ_VIWZ01000001.1"/>
</dbReference>
<feature type="transmembrane region" description="Helical" evidence="2">
    <location>
        <begin position="154"/>
        <end position="177"/>
    </location>
</feature>
<evidence type="ECO:0000256" key="2">
    <source>
        <dbReference type="SAM" id="Phobius"/>
    </source>
</evidence>
<protein>
    <submittedName>
        <fullName evidence="4">Uncharacterized protein</fullName>
    </submittedName>
</protein>
<keyword evidence="2" id="KW-0812">Transmembrane</keyword>
<keyword evidence="3" id="KW-0732">Signal</keyword>
<dbReference type="AlphaFoldDB" id="A0A561W013"/>
<keyword evidence="5" id="KW-1185">Reference proteome</keyword>
<sequence length="438" mass="45296">MSLTRAYAGLVLAVVTAFLLAAPTGADAVEPSVPYWVVPGQPGAESELTLPGVADRVLGDSRRWPEIFELNQGRTQPDGGTLTDPAQPIRAGWVFVLPEGATSGEIRVGPPPSATPDLGQQPEAPPVDQPEQGPAAAPPAPPVGGGGTFGLRPVVVTLLGIGAVVLAVVVPVLIRLVRRRRAAEPPRPAPGSRQALDRALRQIAASASQPPVYAAMVGADRVSLRLSPALPDPPPPWRARQQGAIWEAPSWDLDQQVTADGGGLPMLATVGTVGGELTVVNLGRAPGIVALTGEPAAAYRLAGAFLDEISRYAATSVAISVVGPPPPPWPVPERVRVVVDLRSVLTLPGDDAEDVHGSSALRDHLVVVTAPLPPEEWERLGALAAASDGTAAVVVVGDAPNTVWRFDIDANGALDVGVLGLHLDRPTPRGRLIPALGR</sequence>
<evidence type="ECO:0000256" key="3">
    <source>
        <dbReference type="SAM" id="SignalP"/>
    </source>
</evidence>
<feature type="region of interest" description="Disordered" evidence="1">
    <location>
        <begin position="104"/>
        <end position="144"/>
    </location>
</feature>
<organism evidence="4 5">
    <name type="scientific">Micromonospora taraxaci</name>
    <dbReference type="NCBI Taxonomy" id="1316803"/>
    <lineage>
        <taxon>Bacteria</taxon>
        <taxon>Bacillati</taxon>
        <taxon>Actinomycetota</taxon>
        <taxon>Actinomycetes</taxon>
        <taxon>Micromonosporales</taxon>
        <taxon>Micromonosporaceae</taxon>
        <taxon>Micromonospora</taxon>
    </lineage>
</organism>
<name>A0A561W013_9ACTN</name>